<accession>D6X3S9</accession>
<feature type="region of interest" description="Disordered" evidence="1">
    <location>
        <begin position="42"/>
        <end position="115"/>
    </location>
</feature>
<feature type="region of interest" description="Disordered" evidence="1">
    <location>
        <begin position="275"/>
        <end position="333"/>
    </location>
</feature>
<name>D6X3S9_TRICA</name>
<dbReference type="HOGENOM" id="CLU_061050_0_0_1"/>
<keyword evidence="2" id="KW-1133">Transmembrane helix</keyword>
<organism evidence="3 4">
    <name type="scientific">Tribolium castaneum</name>
    <name type="common">Red flour beetle</name>
    <dbReference type="NCBI Taxonomy" id="7070"/>
    <lineage>
        <taxon>Eukaryota</taxon>
        <taxon>Metazoa</taxon>
        <taxon>Ecdysozoa</taxon>
        <taxon>Arthropoda</taxon>
        <taxon>Hexapoda</taxon>
        <taxon>Insecta</taxon>
        <taxon>Pterygota</taxon>
        <taxon>Neoptera</taxon>
        <taxon>Endopterygota</taxon>
        <taxon>Coleoptera</taxon>
        <taxon>Polyphaga</taxon>
        <taxon>Cucujiformia</taxon>
        <taxon>Tenebrionidae</taxon>
        <taxon>Tenebrionidae incertae sedis</taxon>
        <taxon>Tribolium</taxon>
    </lineage>
</organism>
<feature type="transmembrane region" description="Helical" evidence="2">
    <location>
        <begin position="215"/>
        <end position="236"/>
    </location>
</feature>
<keyword evidence="2" id="KW-0812">Transmembrane</keyword>
<feature type="transmembrane region" description="Helical" evidence="2">
    <location>
        <begin position="340"/>
        <end position="364"/>
    </location>
</feature>
<reference evidence="3 4" key="1">
    <citation type="journal article" date="2008" name="Nature">
        <title>The genome of the model beetle and pest Tribolium castaneum.</title>
        <authorList>
            <consortium name="Tribolium Genome Sequencing Consortium"/>
            <person name="Richards S."/>
            <person name="Gibbs R.A."/>
            <person name="Weinstock G.M."/>
            <person name="Brown S.J."/>
            <person name="Denell R."/>
            <person name="Beeman R.W."/>
            <person name="Gibbs R."/>
            <person name="Beeman R.W."/>
            <person name="Brown S.J."/>
            <person name="Bucher G."/>
            <person name="Friedrich M."/>
            <person name="Grimmelikhuijzen C.J."/>
            <person name="Klingler M."/>
            <person name="Lorenzen M."/>
            <person name="Richards S."/>
            <person name="Roth S."/>
            <person name="Schroder R."/>
            <person name="Tautz D."/>
            <person name="Zdobnov E.M."/>
            <person name="Muzny D."/>
            <person name="Gibbs R.A."/>
            <person name="Weinstock G.M."/>
            <person name="Attaway T."/>
            <person name="Bell S."/>
            <person name="Buhay C.J."/>
            <person name="Chandrabose M.N."/>
            <person name="Chavez D."/>
            <person name="Clerk-Blankenburg K.P."/>
            <person name="Cree A."/>
            <person name="Dao M."/>
            <person name="Davis C."/>
            <person name="Chacko J."/>
            <person name="Dinh H."/>
            <person name="Dugan-Rocha S."/>
            <person name="Fowler G."/>
            <person name="Garner T.T."/>
            <person name="Garnes J."/>
            <person name="Gnirke A."/>
            <person name="Hawes A."/>
            <person name="Hernandez J."/>
            <person name="Hines S."/>
            <person name="Holder M."/>
            <person name="Hume J."/>
            <person name="Jhangiani S.N."/>
            <person name="Joshi V."/>
            <person name="Khan Z.M."/>
            <person name="Jackson L."/>
            <person name="Kovar C."/>
            <person name="Kowis A."/>
            <person name="Lee S."/>
            <person name="Lewis L.R."/>
            <person name="Margolis J."/>
            <person name="Morgan M."/>
            <person name="Nazareth L.V."/>
            <person name="Nguyen N."/>
            <person name="Okwuonu G."/>
            <person name="Parker D."/>
            <person name="Richards S."/>
            <person name="Ruiz S.J."/>
            <person name="Santibanez J."/>
            <person name="Savard J."/>
            <person name="Scherer S.E."/>
            <person name="Schneider B."/>
            <person name="Sodergren E."/>
            <person name="Tautz D."/>
            <person name="Vattahil S."/>
            <person name="Villasana D."/>
            <person name="White C.S."/>
            <person name="Wright R."/>
            <person name="Park Y."/>
            <person name="Beeman R.W."/>
            <person name="Lord J."/>
            <person name="Oppert B."/>
            <person name="Lorenzen M."/>
            <person name="Brown S."/>
            <person name="Wang L."/>
            <person name="Savard J."/>
            <person name="Tautz D."/>
            <person name="Richards S."/>
            <person name="Weinstock G."/>
            <person name="Gibbs R.A."/>
            <person name="Liu Y."/>
            <person name="Worley K."/>
            <person name="Weinstock G."/>
            <person name="Elsik C.G."/>
            <person name="Reese J.T."/>
            <person name="Elhaik E."/>
            <person name="Landan G."/>
            <person name="Graur D."/>
            <person name="Arensburger P."/>
            <person name="Atkinson P."/>
            <person name="Beeman R.W."/>
            <person name="Beidler J."/>
            <person name="Brown S.J."/>
            <person name="Demuth J.P."/>
            <person name="Drury D.W."/>
            <person name="Du Y.Z."/>
            <person name="Fujiwara H."/>
            <person name="Lorenzen M."/>
            <person name="Maselli V."/>
            <person name="Osanai M."/>
            <person name="Park Y."/>
            <person name="Robertson H.M."/>
            <person name="Tu Z."/>
            <person name="Wang J.J."/>
            <person name="Wang S."/>
            <person name="Richards S."/>
            <person name="Song H."/>
            <person name="Zhang L."/>
            <person name="Sodergren E."/>
            <person name="Werner D."/>
            <person name="Stanke M."/>
            <person name="Morgenstern B."/>
            <person name="Solovyev V."/>
            <person name="Kosarev P."/>
            <person name="Brown G."/>
            <person name="Chen H.C."/>
            <person name="Ermolaeva O."/>
            <person name="Hlavina W."/>
            <person name="Kapustin Y."/>
            <person name="Kiryutin B."/>
            <person name="Kitts P."/>
            <person name="Maglott D."/>
            <person name="Pruitt K."/>
            <person name="Sapojnikov V."/>
            <person name="Souvorov A."/>
            <person name="Mackey A.J."/>
            <person name="Waterhouse R.M."/>
            <person name="Wyder S."/>
            <person name="Zdobnov E.M."/>
            <person name="Zdobnov E.M."/>
            <person name="Wyder S."/>
            <person name="Kriventseva E.V."/>
            <person name="Kadowaki T."/>
            <person name="Bork P."/>
            <person name="Aranda M."/>
            <person name="Bao R."/>
            <person name="Beermann A."/>
            <person name="Berns N."/>
            <person name="Bolognesi R."/>
            <person name="Bonneton F."/>
            <person name="Bopp D."/>
            <person name="Brown S.J."/>
            <person name="Bucher G."/>
            <person name="Butts T."/>
            <person name="Chaumot A."/>
            <person name="Denell R.E."/>
            <person name="Ferrier D.E."/>
            <person name="Friedrich M."/>
            <person name="Gordon C.M."/>
            <person name="Jindra M."/>
            <person name="Klingler M."/>
            <person name="Lan Q."/>
            <person name="Lattorff H.M."/>
            <person name="Laudet V."/>
            <person name="von Levetsow C."/>
            <person name="Liu Z."/>
            <person name="Lutz R."/>
            <person name="Lynch J.A."/>
            <person name="da Fonseca R.N."/>
            <person name="Posnien N."/>
            <person name="Reuter R."/>
            <person name="Roth S."/>
            <person name="Savard J."/>
            <person name="Schinko J.B."/>
            <person name="Schmitt C."/>
            <person name="Schoppmeier M."/>
            <person name="Schroder R."/>
            <person name="Shippy T.D."/>
            <person name="Simonnet F."/>
            <person name="Marques-Souza H."/>
            <person name="Tautz D."/>
            <person name="Tomoyasu Y."/>
            <person name="Trauner J."/>
            <person name="Van der Zee M."/>
            <person name="Vervoort M."/>
            <person name="Wittkopp N."/>
            <person name="Wimmer E.A."/>
            <person name="Yang X."/>
            <person name="Jones A.K."/>
            <person name="Sattelle D.B."/>
            <person name="Ebert P.R."/>
            <person name="Nelson D."/>
            <person name="Scott J.G."/>
            <person name="Beeman R.W."/>
            <person name="Muthukrishnan S."/>
            <person name="Kramer K.J."/>
            <person name="Arakane Y."/>
            <person name="Beeman R.W."/>
            <person name="Zhu Q."/>
            <person name="Hogenkamp D."/>
            <person name="Dixit R."/>
            <person name="Oppert B."/>
            <person name="Jiang H."/>
            <person name="Zou Z."/>
            <person name="Marshall J."/>
            <person name="Elpidina E."/>
            <person name="Vinokurov K."/>
            <person name="Oppert C."/>
            <person name="Zou Z."/>
            <person name="Evans J."/>
            <person name="Lu Z."/>
            <person name="Zhao P."/>
            <person name="Sumathipala N."/>
            <person name="Altincicek B."/>
            <person name="Vilcinskas A."/>
            <person name="Williams M."/>
            <person name="Hultmark D."/>
            <person name="Hetru C."/>
            <person name="Jiang H."/>
            <person name="Grimmelikhuijzen C.J."/>
            <person name="Hauser F."/>
            <person name="Cazzamali G."/>
            <person name="Williamson M."/>
            <person name="Park Y."/>
            <person name="Li B."/>
            <person name="Tanaka Y."/>
            <person name="Predel R."/>
            <person name="Neupert S."/>
            <person name="Schachtner J."/>
            <person name="Verleyen P."/>
            <person name="Raible F."/>
            <person name="Bork P."/>
            <person name="Friedrich M."/>
            <person name="Walden K.K."/>
            <person name="Robertson H.M."/>
            <person name="Angeli S."/>
            <person name="Foret S."/>
            <person name="Bucher G."/>
            <person name="Schuetz S."/>
            <person name="Maleszka R."/>
            <person name="Wimmer E.A."/>
            <person name="Beeman R.W."/>
            <person name="Lorenzen M."/>
            <person name="Tomoyasu Y."/>
            <person name="Miller S.C."/>
            <person name="Grossmann D."/>
            <person name="Bucher G."/>
        </authorList>
    </citation>
    <scope>NUCLEOTIDE SEQUENCE [LARGE SCALE GENOMIC DNA]</scope>
    <source>
        <strain evidence="3 4">Georgia GA2</strain>
    </source>
</reference>
<dbReference type="STRING" id="7070.D6X3S9"/>
<evidence type="ECO:0000313" key="3">
    <source>
        <dbReference type="EMBL" id="EEZ97374.2"/>
    </source>
</evidence>
<evidence type="ECO:0000256" key="1">
    <source>
        <dbReference type="SAM" id="MobiDB-lite"/>
    </source>
</evidence>
<dbReference type="EMBL" id="KQ971326">
    <property type="protein sequence ID" value="EEZ97374.2"/>
    <property type="molecule type" value="Genomic_DNA"/>
</dbReference>
<sequence>MTDKAVSTEDLCIDLPRNASLEAARLEAVIKTLIENKVETLKNAKRKSSSITSSPKSLFNKLRGNSTSTVSSKDKDDITSIHSQKRHEKSGHRKASPSSPRPKAGRSLQFSDEDGNENFGFLHRDQPPGARCYCRNNPNEIQIHVDDDFISLNIDDYENLDPEEVAAIRTVKRAQRKKRRRRKHHRKQMKMTAVAVQVNDFKDLDDDELSQRARMTIVLTAFLLLFMCLLLVGITLRMAPLIDDMVAPAMSTHQVPSLDFPEINLLIDDPKPLRSHSLDTLQHNPPPRPHRNSCQISGYEHARRKSSRRSSAASSRRRRASRPQKWMTPEQKARERKRKLTVYVVAGTFLFILFSCVLVVIVTLTHRPETGRNFRKENEELMNSFDDPNHLQNLTVPVALK</sequence>
<dbReference type="Proteomes" id="UP000007266">
    <property type="component" value="Linkage group 3"/>
</dbReference>
<gene>
    <name evidence="3" type="primary">AUGUSTUS-3.0.2_11199</name>
    <name evidence="3" type="ORF">TcasGA2_TC011199</name>
</gene>
<evidence type="ECO:0000256" key="2">
    <source>
        <dbReference type="SAM" id="Phobius"/>
    </source>
</evidence>
<dbReference type="eggNOG" id="ENOG502SDF1">
    <property type="taxonomic scope" value="Eukaryota"/>
</dbReference>
<keyword evidence="2" id="KW-0472">Membrane</keyword>
<proteinExistence type="predicted"/>
<protein>
    <submittedName>
        <fullName evidence="3">Uncharacterized protein</fullName>
    </submittedName>
</protein>
<reference evidence="3 4" key="2">
    <citation type="journal article" date="2010" name="Nucleic Acids Res.">
        <title>BeetleBase in 2010: revisions to provide comprehensive genomic information for Tribolium castaneum.</title>
        <authorList>
            <person name="Kim H.S."/>
            <person name="Murphy T."/>
            <person name="Xia J."/>
            <person name="Caragea D."/>
            <person name="Park Y."/>
            <person name="Beeman R.W."/>
            <person name="Lorenzen M.D."/>
            <person name="Butcher S."/>
            <person name="Manak J.R."/>
            <person name="Brown S.J."/>
        </authorList>
    </citation>
    <scope>GENOME REANNOTATION</scope>
    <source>
        <strain evidence="3 4">Georgia GA2</strain>
    </source>
</reference>
<dbReference type="AlphaFoldDB" id="D6X3S9"/>
<feature type="compositionally biased region" description="Basic residues" evidence="1">
    <location>
        <begin position="83"/>
        <end position="95"/>
    </location>
</feature>
<evidence type="ECO:0000313" key="4">
    <source>
        <dbReference type="Proteomes" id="UP000007266"/>
    </source>
</evidence>
<keyword evidence="4" id="KW-1185">Reference proteome</keyword>